<dbReference type="PANTHER" id="PTHR46514">
    <property type="entry name" value="AMPHIPHYSIN"/>
    <property type="match status" value="1"/>
</dbReference>
<organism evidence="9 10">
    <name type="scientific">Callosobruchus maculatus</name>
    <name type="common">Southern cowpea weevil</name>
    <name type="synonym">Pulse bruchid</name>
    <dbReference type="NCBI Taxonomy" id="64391"/>
    <lineage>
        <taxon>Eukaryota</taxon>
        <taxon>Metazoa</taxon>
        <taxon>Ecdysozoa</taxon>
        <taxon>Arthropoda</taxon>
        <taxon>Hexapoda</taxon>
        <taxon>Insecta</taxon>
        <taxon>Pterygota</taxon>
        <taxon>Neoptera</taxon>
        <taxon>Endopterygota</taxon>
        <taxon>Coleoptera</taxon>
        <taxon>Polyphaga</taxon>
        <taxon>Cucujiformia</taxon>
        <taxon>Chrysomeloidea</taxon>
        <taxon>Chrysomelidae</taxon>
        <taxon>Bruchinae</taxon>
        <taxon>Bruchini</taxon>
        <taxon>Callosobruchus</taxon>
    </lineage>
</organism>
<dbReference type="InterPro" id="IPR036028">
    <property type="entry name" value="SH3-like_dom_sf"/>
</dbReference>
<dbReference type="FunFam" id="2.30.30.40:FF:000172">
    <property type="entry name" value="Amphiphysin, isoform B"/>
    <property type="match status" value="1"/>
</dbReference>
<dbReference type="InterPro" id="IPR027267">
    <property type="entry name" value="AH/BAR_dom_sf"/>
</dbReference>
<evidence type="ECO:0000259" key="8">
    <source>
        <dbReference type="PROSITE" id="PS51021"/>
    </source>
</evidence>
<accession>A0A653D827</accession>
<evidence type="ECO:0000256" key="4">
    <source>
        <dbReference type="PROSITE-ProRule" id="PRU00192"/>
    </source>
</evidence>
<dbReference type="OrthoDB" id="446293at2759"/>
<dbReference type="InterPro" id="IPR001452">
    <property type="entry name" value="SH3_domain"/>
</dbReference>
<keyword evidence="2 4" id="KW-0728">SH3 domain</keyword>
<dbReference type="Gene3D" id="1.20.1270.60">
    <property type="entry name" value="Arfaptin homology (AH) domain/BAR domain"/>
    <property type="match status" value="1"/>
</dbReference>
<proteinExistence type="predicted"/>
<evidence type="ECO:0000256" key="5">
    <source>
        <dbReference type="SAM" id="Coils"/>
    </source>
</evidence>
<dbReference type="AlphaFoldDB" id="A0A653D827"/>
<name>A0A653D827_CALMS</name>
<evidence type="ECO:0000313" key="9">
    <source>
        <dbReference type="EMBL" id="VEN56300.1"/>
    </source>
</evidence>
<dbReference type="Pfam" id="PF14604">
    <property type="entry name" value="SH3_9"/>
    <property type="match status" value="1"/>
</dbReference>
<dbReference type="InterPro" id="IPR004148">
    <property type="entry name" value="BAR_dom"/>
</dbReference>
<dbReference type="Gene3D" id="2.30.30.40">
    <property type="entry name" value="SH3 Domains"/>
    <property type="match status" value="1"/>
</dbReference>
<dbReference type="Pfam" id="PF03114">
    <property type="entry name" value="BAR"/>
    <property type="match status" value="1"/>
</dbReference>
<dbReference type="PROSITE" id="PS50002">
    <property type="entry name" value="SH3"/>
    <property type="match status" value="1"/>
</dbReference>
<feature type="domain" description="BAR" evidence="8">
    <location>
        <begin position="1"/>
        <end position="138"/>
    </location>
</feature>
<gene>
    <name evidence="9" type="ORF">CALMAC_LOCUS15225</name>
</gene>
<dbReference type="SUPFAM" id="SSF103657">
    <property type="entry name" value="BAR/IMD domain-like"/>
    <property type="match status" value="1"/>
</dbReference>
<keyword evidence="10" id="KW-1185">Reference proteome</keyword>
<dbReference type="GO" id="GO:0005737">
    <property type="term" value="C:cytoplasm"/>
    <property type="evidence" value="ECO:0007669"/>
    <property type="project" value="UniProtKB-SubCell"/>
</dbReference>
<protein>
    <submittedName>
        <fullName evidence="9">Uncharacterized protein</fullName>
    </submittedName>
</protein>
<feature type="compositionally biased region" description="Polar residues" evidence="6">
    <location>
        <begin position="174"/>
        <end position="186"/>
    </location>
</feature>
<dbReference type="GO" id="GO:0005886">
    <property type="term" value="C:plasma membrane"/>
    <property type="evidence" value="ECO:0007669"/>
    <property type="project" value="TreeGrafter"/>
</dbReference>
<evidence type="ECO:0000256" key="6">
    <source>
        <dbReference type="SAM" id="MobiDB-lite"/>
    </source>
</evidence>
<dbReference type="PANTHER" id="PTHR46514:SF3">
    <property type="entry name" value="AMPHIPHYSIN"/>
    <property type="match status" value="1"/>
</dbReference>
<keyword evidence="5" id="KW-0175">Coiled coil</keyword>
<comment type="subcellular location">
    <subcellularLocation>
        <location evidence="1">Cytoplasm</location>
    </subcellularLocation>
</comment>
<evidence type="ECO:0000313" key="10">
    <source>
        <dbReference type="Proteomes" id="UP000410492"/>
    </source>
</evidence>
<dbReference type="Proteomes" id="UP000410492">
    <property type="component" value="Unassembled WGS sequence"/>
</dbReference>
<dbReference type="CDD" id="cd11790">
    <property type="entry name" value="SH3_Amphiphysin"/>
    <property type="match status" value="1"/>
</dbReference>
<feature type="coiled-coil region" evidence="5">
    <location>
        <begin position="57"/>
        <end position="84"/>
    </location>
</feature>
<reference evidence="9 10" key="1">
    <citation type="submission" date="2019-01" db="EMBL/GenBank/DDBJ databases">
        <authorList>
            <person name="Sayadi A."/>
        </authorList>
    </citation>
    <scope>NUCLEOTIDE SEQUENCE [LARGE SCALE GENOMIC DNA]</scope>
</reference>
<dbReference type="SUPFAM" id="SSF50044">
    <property type="entry name" value="SH3-domain"/>
    <property type="match status" value="1"/>
</dbReference>
<evidence type="ECO:0000259" key="7">
    <source>
        <dbReference type="PROSITE" id="PS50002"/>
    </source>
</evidence>
<dbReference type="SMART" id="SM00326">
    <property type="entry name" value="SH3"/>
    <property type="match status" value="1"/>
</dbReference>
<keyword evidence="3" id="KW-0963">Cytoplasm</keyword>
<dbReference type="GO" id="GO:0005543">
    <property type="term" value="F:phospholipid binding"/>
    <property type="evidence" value="ECO:0007669"/>
    <property type="project" value="TreeGrafter"/>
</dbReference>
<sequence>MWQEFSHKLADQVLLPLNTYQSQFPEMRKKIDKRNRKLIDYDSQRHSFQALQANSSKRRDEVKLQRGREQLDEAKRTYEMLNSELHDELPALYDSRVLFLVTNLQSLFNAEGTFHTEASKVYNELESIVDKLATDSQRGSYTIKKTNGTTGSLPRSTISTLKNSSELIMNNTLDTLNSSKTPSNDAPSPLPIAAADSPTNAAHSPPDSPTPAVEMNGNSTISAIDSPDSPEPRPPLAERHVNPAPSDKGDAPAVATNAIGNAQEHKKVEELYDIPPGATTDNLPPGVLYRVKATYKYNREDVDELSFEVGEVINVVEYDDPEEQEEGWLMGIKETTGEKGMFPANFTRPL</sequence>
<dbReference type="PROSITE" id="PS51021">
    <property type="entry name" value="BAR"/>
    <property type="match status" value="1"/>
</dbReference>
<feature type="region of interest" description="Disordered" evidence="6">
    <location>
        <begin position="174"/>
        <end position="250"/>
    </location>
</feature>
<evidence type="ECO:0000256" key="2">
    <source>
        <dbReference type="ARBA" id="ARBA00022443"/>
    </source>
</evidence>
<dbReference type="PRINTS" id="PR01251">
    <property type="entry name" value="AMPHIPHYSIN"/>
</dbReference>
<evidence type="ECO:0000256" key="3">
    <source>
        <dbReference type="ARBA" id="ARBA00022490"/>
    </source>
</evidence>
<dbReference type="EMBL" id="CAACVG010010650">
    <property type="protein sequence ID" value="VEN56300.1"/>
    <property type="molecule type" value="Genomic_DNA"/>
</dbReference>
<evidence type="ECO:0000256" key="1">
    <source>
        <dbReference type="ARBA" id="ARBA00004496"/>
    </source>
</evidence>
<dbReference type="InterPro" id="IPR003005">
    <property type="entry name" value="Amphiphysin"/>
</dbReference>
<feature type="domain" description="SH3" evidence="7">
    <location>
        <begin position="286"/>
        <end position="350"/>
    </location>
</feature>